<dbReference type="Proteomes" id="UP000238479">
    <property type="component" value="Chromosome 6"/>
</dbReference>
<reference evidence="1 2" key="1">
    <citation type="journal article" date="2018" name="Nat. Genet.">
        <title>The Rosa genome provides new insights in the design of modern roses.</title>
        <authorList>
            <person name="Bendahmane M."/>
        </authorList>
    </citation>
    <scope>NUCLEOTIDE SEQUENCE [LARGE SCALE GENOMIC DNA]</scope>
    <source>
        <strain evidence="2">cv. Old Blush</strain>
    </source>
</reference>
<dbReference type="GO" id="GO:0005886">
    <property type="term" value="C:plasma membrane"/>
    <property type="evidence" value="ECO:0007669"/>
    <property type="project" value="TreeGrafter"/>
</dbReference>
<name>A0A2P6PNA7_ROSCH</name>
<gene>
    <name evidence="1" type="ORF">RchiOBHm_Chr6g0261041</name>
</gene>
<evidence type="ECO:0000313" key="1">
    <source>
        <dbReference type="EMBL" id="PRQ23410.1"/>
    </source>
</evidence>
<accession>A0A2P6PNA7</accession>
<proteinExistence type="predicted"/>
<dbReference type="Gramene" id="PRQ23410">
    <property type="protein sequence ID" value="PRQ23410"/>
    <property type="gene ID" value="RchiOBHm_Chr6g0261041"/>
</dbReference>
<comment type="caution">
    <text evidence="1">The sequence shown here is derived from an EMBL/GenBank/DDBJ whole genome shotgun (WGS) entry which is preliminary data.</text>
</comment>
<dbReference type="PANTHER" id="PTHR16092:SF14">
    <property type="entry name" value="EXOCYST COMPLEX COMPONENT 1 ISOFORM X1"/>
    <property type="match status" value="1"/>
</dbReference>
<dbReference type="STRING" id="74649.A0A2P6PNA7"/>
<dbReference type="GO" id="GO:0000145">
    <property type="term" value="C:exocyst"/>
    <property type="evidence" value="ECO:0007669"/>
    <property type="project" value="TreeGrafter"/>
</dbReference>
<dbReference type="GO" id="GO:0005546">
    <property type="term" value="F:phosphatidylinositol-4,5-bisphosphate binding"/>
    <property type="evidence" value="ECO:0007669"/>
    <property type="project" value="TreeGrafter"/>
</dbReference>
<protein>
    <submittedName>
        <fullName evidence="1">Uncharacterized protein</fullName>
    </submittedName>
</protein>
<dbReference type="PANTHER" id="PTHR16092">
    <property type="entry name" value="SEC3/SYNTAXIN-RELATED"/>
    <property type="match status" value="1"/>
</dbReference>
<sequence>MSFWNQKGRFMTLEDFYALMDWESKIDPLRCISMHEITKPNPFGQKDDATIFVNFQLGDLESRVSLQFVCFVDEAFHQIERNDSNVKKIGLHCKGLE</sequence>
<keyword evidence="2" id="KW-1185">Reference proteome</keyword>
<dbReference type="OMA" id="ACHNIER"/>
<dbReference type="EMBL" id="PDCK01000044">
    <property type="protein sequence ID" value="PRQ23410.1"/>
    <property type="molecule type" value="Genomic_DNA"/>
</dbReference>
<dbReference type="AlphaFoldDB" id="A0A2P6PNA7"/>
<dbReference type="GO" id="GO:0006893">
    <property type="term" value="P:Golgi to plasma membrane transport"/>
    <property type="evidence" value="ECO:0007669"/>
    <property type="project" value="TreeGrafter"/>
</dbReference>
<dbReference type="GO" id="GO:0006887">
    <property type="term" value="P:exocytosis"/>
    <property type="evidence" value="ECO:0007669"/>
    <property type="project" value="TreeGrafter"/>
</dbReference>
<organism evidence="1 2">
    <name type="scientific">Rosa chinensis</name>
    <name type="common">China rose</name>
    <dbReference type="NCBI Taxonomy" id="74649"/>
    <lineage>
        <taxon>Eukaryota</taxon>
        <taxon>Viridiplantae</taxon>
        <taxon>Streptophyta</taxon>
        <taxon>Embryophyta</taxon>
        <taxon>Tracheophyta</taxon>
        <taxon>Spermatophyta</taxon>
        <taxon>Magnoliopsida</taxon>
        <taxon>eudicotyledons</taxon>
        <taxon>Gunneridae</taxon>
        <taxon>Pentapetalae</taxon>
        <taxon>rosids</taxon>
        <taxon>fabids</taxon>
        <taxon>Rosales</taxon>
        <taxon>Rosaceae</taxon>
        <taxon>Rosoideae</taxon>
        <taxon>Rosoideae incertae sedis</taxon>
        <taxon>Rosa</taxon>
    </lineage>
</organism>
<evidence type="ECO:0000313" key="2">
    <source>
        <dbReference type="Proteomes" id="UP000238479"/>
    </source>
</evidence>